<feature type="binding site" evidence="13">
    <location>
        <position position="164"/>
    </location>
    <ligand>
        <name>substrate</name>
    </ligand>
</feature>
<dbReference type="EC" id="2.4.2.19" evidence="5"/>
<dbReference type="GO" id="GO:0004514">
    <property type="term" value="F:nicotinate-nucleotide diphosphorylase (carboxylating) activity"/>
    <property type="evidence" value="ECO:0007669"/>
    <property type="project" value="UniProtKB-EC"/>
</dbReference>
<proteinExistence type="inferred from homology"/>
<dbReference type="InterPro" id="IPR037128">
    <property type="entry name" value="Quinolinate_PRibosylTase_N_sf"/>
</dbReference>
<feature type="binding site" evidence="13">
    <location>
        <position position="154"/>
    </location>
    <ligand>
        <name>substrate</name>
    </ligand>
</feature>
<reference evidence="16" key="1">
    <citation type="journal article" date="2018" name="Antonie Van Leeuwenhoek">
        <title>Proteinivorax hydrogeniformans sp. nov., an anaerobic, haloalkaliphilic bacterium fermenting proteinaceous compounds with high hydrogen production.</title>
        <authorList>
            <person name="Boltyanskaya Y."/>
            <person name="Detkova E."/>
            <person name="Pimenov N."/>
            <person name="Kevbrin V."/>
        </authorList>
    </citation>
    <scope>NUCLEOTIDE SEQUENCE</scope>
    <source>
        <strain evidence="16">Z-710</strain>
    </source>
</reference>
<accession>A0AAU8HTQ2</accession>
<dbReference type="PIRSF" id="PIRSF006250">
    <property type="entry name" value="NadC_ModD"/>
    <property type="match status" value="1"/>
</dbReference>
<protein>
    <recommendedName>
        <fullName evidence="11">Probable nicotinate-nucleotide pyrophosphorylase [carboxylating]</fullName>
        <ecNumber evidence="5">2.4.2.19</ecNumber>
    </recommendedName>
    <alternativeName>
        <fullName evidence="9">Quinolinate phosphoribosyltransferase [decarboxylating]</fullName>
    </alternativeName>
</protein>
<dbReference type="Gene3D" id="3.20.20.70">
    <property type="entry name" value="Aldolase class I"/>
    <property type="match status" value="1"/>
</dbReference>
<feature type="domain" description="Quinolinate phosphoribosyl transferase C-terminal" evidence="14">
    <location>
        <begin position="109"/>
        <end position="274"/>
    </location>
</feature>
<dbReference type="InterPro" id="IPR036068">
    <property type="entry name" value="Nicotinate_pribotase-like_C"/>
</dbReference>
<keyword evidence="8 12" id="KW-0808">Transferase</keyword>
<evidence type="ECO:0000256" key="11">
    <source>
        <dbReference type="ARBA" id="ARBA00069173"/>
    </source>
</evidence>
<evidence type="ECO:0000256" key="4">
    <source>
        <dbReference type="ARBA" id="ARBA00011218"/>
    </source>
</evidence>
<dbReference type="InterPro" id="IPR027277">
    <property type="entry name" value="NadC/ModD"/>
</dbReference>
<feature type="domain" description="Quinolinate phosphoribosyl transferase N-terminal" evidence="15">
    <location>
        <begin position="22"/>
        <end position="107"/>
    </location>
</feature>
<evidence type="ECO:0000259" key="15">
    <source>
        <dbReference type="Pfam" id="PF02749"/>
    </source>
</evidence>
<evidence type="ECO:0000256" key="7">
    <source>
        <dbReference type="ARBA" id="ARBA00022676"/>
    </source>
</evidence>
<dbReference type="FunFam" id="3.90.1170.20:FF:000001">
    <property type="entry name" value="Nicotinate-nucleotide diphosphorylase (Carboxylating)"/>
    <property type="match status" value="1"/>
</dbReference>
<name>A0AAU8HTQ2_9FIRM</name>
<feature type="binding site" evidence="13">
    <location>
        <position position="215"/>
    </location>
    <ligand>
        <name>substrate</name>
    </ligand>
</feature>
<feature type="binding site" evidence="13">
    <location>
        <begin position="259"/>
        <end position="261"/>
    </location>
    <ligand>
        <name>substrate</name>
    </ligand>
</feature>
<dbReference type="FunFam" id="3.20.20.70:FF:000030">
    <property type="entry name" value="Nicotinate-nucleotide pyrophosphorylase, carboxylating"/>
    <property type="match status" value="1"/>
</dbReference>
<sequence>MERILITEKLRRFLKEDLGHGDLTTNSLVPSDQLATGIIHAKESGVVSGIDVAEEVFAILDTQTKWEAEKQDGEKVKKGDIIARVYGRAGVVLKGERLALNLMQRMSGIATLTSRYVSQIKSDKCKVVDTRKTTPGLREFEKFAVKCGGGSNHRFALYDAVMIKDNHIKLAGSIKSAVKKARANIPHTAKIEVEVESKDQVIQAVESKADIIMLDNMSLMEMEEAVTIVGGKSITEASGGITLETIGDVSSTGVDYISVGALTHSVKALDISLDINFKKE</sequence>
<evidence type="ECO:0000256" key="8">
    <source>
        <dbReference type="ARBA" id="ARBA00022679"/>
    </source>
</evidence>
<dbReference type="GO" id="GO:0005737">
    <property type="term" value="C:cytoplasm"/>
    <property type="evidence" value="ECO:0007669"/>
    <property type="project" value="TreeGrafter"/>
</dbReference>
<evidence type="ECO:0000259" key="14">
    <source>
        <dbReference type="Pfam" id="PF01729"/>
    </source>
</evidence>
<comment type="function">
    <text evidence="1">Involved in the catabolism of quinolinic acid (QA).</text>
</comment>
<dbReference type="InterPro" id="IPR004393">
    <property type="entry name" value="NadC"/>
</dbReference>
<gene>
    <name evidence="16" type="primary">nadC</name>
    <name evidence="16" type="ORF">PRVXH_000106</name>
</gene>
<dbReference type="InterPro" id="IPR022412">
    <property type="entry name" value="Quinolinate_PRibosylTrfase_N"/>
</dbReference>
<feature type="binding site" evidence="13">
    <location>
        <position position="194"/>
    </location>
    <ligand>
        <name>substrate</name>
    </ligand>
</feature>
<dbReference type="InterPro" id="IPR002638">
    <property type="entry name" value="Quinolinate_PRibosylTrfase_C"/>
</dbReference>
<comment type="subunit">
    <text evidence="4">Hexamer formed by 3 homodimers.</text>
</comment>
<comment type="catalytic activity">
    <reaction evidence="10">
        <text>nicotinate beta-D-ribonucleotide + CO2 + diphosphate = quinolinate + 5-phospho-alpha-D-ribose 1-diphosphate + 2 H(+)</text>
        <dbReference type="Rhea" id="RHEA:12733"/>
        <dbReference type="ChEBI" id="CHEBI:15378"/>
        <dbReference type="ChEBI" id="CHEBI:16526"/>
        <dbReference type="ChEBI" id="CHEBI:29959"/>
        <dbReference type="ChEBI" id="CHEBI:33019"/>
        <dbReference type="ChEBI" id="CHEBI:57502"/>
        <dbReference type="ChEBI" id="CHEBI:58017"/>
        <dbReference type="EC" id="2.4.2.19"/>
    </reaction>
</comment>
<feature type="binding site" evidence="13">
    <location>
        <begin position="130"/>
        <end position="132"/>
    </location>
    <ligand>
        <name>substrate</name>
    </ligand>
</feature>
<evidence type="ECO:0000256" key="10">
    <source>
        <dbReference type="ARBA" id="ARBA00047445"/>
    </source>
</evidence>
<dbReference type="InterPro" id="IPR013785">
    <property type="entry name" value="Aldolase_TIM"/>
</dbReference>
<dbReference type="PANTHER" id="PTHR32179">
    <property type="entry name" value="NICOTINATE-NUCLEOTIDE PYROPHOSPHORYLASE [CARBOXYLATING]"/>
    <property type="match status" value="1"/>
</dbReference>
<comment type="pathway">
    <text evidence="2">Cofactor biosynthesis; NAD(+) biosynthesis; nicotinate D-ribonucleotide from quinolinate: step 1/1.</text>
</comment>
<dbReference type="AlphaFoldDB" id="A0AAU8HTQ2"/>
<dbReference type="Pfam" id="PF02749">
    <property type="entry name" value="QRPTase_N"/>
    <property type="match status" value="1"/>
</dbReference>
<dbReference type="PANTHER" id="PTHR32179:SF3">
    <property type="entry name" value="NICOTINATE-NUCLEOTIDE PYROPHOSPHORYLASE [CARBOXYLATING]"/>
    <property type="match status" value="1"/>
</dbReference>
<reference evidence="16" key="2">
    <citation type="submission" date="2024-06" db="EMBL/GenBank/DDBJ databases">
        <authorList>
            <person name="Petrova K.O."/>
            <person name="Toshchakov S.V."/>
            <person name="Boltjanskaja Y.V."/>
            <person name="Kevbrin V.V."/>
        </authorList>
    </citation>
    <scope>NUCLEOTIDE SEQUENCE</scope>
    <source>
        <strain evidence="16">Z-710</strain>
    </source>
</reference>
<evidence type="ECO:0000256" key="9">
    <source>
        <dbReference type="ARBA" id="ARBA00033102"/>
    </source>
</evidence>
<comment type="similarity">
    <text evidence="3 12">Belongs to the NadC/ModD family.</text>
</comment>
<dbReference type="SUPFAM" id="SSF54675">
    <property type="entry name" value="Nicotinate/Quinolinate PRTase N-terminal domain-like"/>
    <property type="match status" value="1"/>
</dbReference>
<keyword evidence="6" id="KW-0662">Pyridine nucleotide biosynthesis</keyword>
<dbReference type="RefSeq" id="WP_353893380.1">
    <property type="nucleotide sequence ID" value="NZ_CP159485.1"/>
</dbReference>
<evidence type="ECO:0000256" key="12">
    <source>
        <dbReference type="PIRNR" id="PIRNR006250"/>
    </source>
</evidence>
<dbReference type="GO" id="GO:0009435">
    <property type="term" value="P:NAD+ biosynthetic process"/>
    <property type="evidence" value="ECO:0007669"/>
    <property type="project" value="InterPro"/>
</dbReference>
<evidence type="ECO:0000256" key="13">
    <source>
        <dbReference type="PIRSR" id="PIRSR006250-1"/>
    </source>
</evidence>
<evidence type="ECO:0000256" key="1">
    <source>
        <dbReference type="ARBA" id="ARBA00003237"/>
    </source>
</evidence>
<dbReference type="CDD" id="cd01572">
    <property type="entry name" value="QPRTase"/>
    <property type="match status" value="1"/>
</dbReference>
<feature type="binding site" evidence="13">
    <location>
        <begin position="238"/>
        <end position="240"/>
    </location>
    <ligand>
        <name>substrate</name>
    </ligand>
</feature>
<dbReference type="Pfam" id="PF01729">
    <property type="entry name" value="QRPTase_C"/>
    <property type="match status" value="1"/>
</dbReference>
<evidence type="ECO:0000256" key="5">
    <source>
        <dbReference type="ARBA" id="ARBA00011944"/>
    </source>
</evidence>
<dbReference type="NCBIfam" id="TIGR00078">
    <property type="entry name" value="nadC"/>
    <property type="match status" value="1"/>
</dbReference>
<evidence type="ECO:0000313" key="16">
    <source>
        <dbReference type="EMBL" id="XCI28828.1"/>
    </source>
</evidence>
<dbReference type="EMBL" id="CP159485">
    <property type="protein sequence ID" value="XCI28828.1"/>
    <property type="molecule type" value="Genomic_DNA"/>
</dbReference>
<dbReference type="GO" id="GO:0034213">
    <property type="term" value="P:quinolinate catabolic process"/>
    <property type="evidence" value="ECO:0007669"/>
    <property type="project" value="TreeGrafter"/>
</dbReference>
<keyword evidence="7 12" id="KW-0328">Glycosyltransferase</keyword>
<evidence type="ECO:0000256" key="6">
    <source>
        <dbReference type="ARBA" id="ARBA00022642"/>
    </source>
</evidence>
<evidence type="ECO:0000256" key="2">
    <source>
        <dbReference type="ARBA" id="ARBA00004893"/>
    </source>
</evidence>
<feature type="binding site" evidence="13">
    <location>
        <position position="97"/>
    </location>
    <ligand>
        <name>substrate</name>
    </ligand>
</feature>
<evidence type="ECO:0000256" key="3">
    <source>
        <dbReference type="ARBA" id="ARBA00009400"/>
    </source>
</evidence>
<dbReference type="SUPFAM" id="SSF51690">
    <property type="entry name" value="Nicotinate/Quinolinate PRTase C-terminal domain-like"/>
    <property type="match status" value="1"/>
</dbReference>
<dbReference type="Gene3D" id="3.90.1170.20">
    <property type="entry name" value="Quinolinate phosphoribosyl transferase, N-terminal domain"/>
    <property type="match status" value="1"/>
</dbReference>
<organism evidence="16">
    <name type="scientific">Proteinivorax hydrogeniformans</name>
    <dbReference type="NCBI Taxonomy" id="1826727"/>
    <lineage>
        <taxon>Bacteria</taxon>
        <taxon>Bacillati</taxon>
        <taxon>Bacillota</taxon>
        <taxon>Clostridia</taxon>
        <taxon>Eubacteriales</taxon>
        <taxon>Proteinivoracaceae</taxon>
        <taxon>Proteinivorax</taxon>
    </lineage>
</organism>